<dbReference type="Proteomes" id="UP000621436">
    <property type="component" value="Unassembled WGS sequence"/>
</dbReference>
<dbReference type="PANTHER" id="PTHR23527">
    <property type="entry name" value="BLL3282 PROTEIN"/>
    <property type="match status" value="1"/>
</dbReference>
<dbReference type="AlphaFoldDB" id="A0A931APB7"/>
<dbReference type="Pfam" id="PF07690">
    <property type="entry name" value="MFS_1"/>
    <property type="match status" value="1"/>
</dbReference>
<feature type="transmembrane region" description="Helical" evidence="6">
    <location>
        <begin position="49"/>
        <end position="67"/>
    </location>
</feature>
<keyword evidence="9" id="KW-1185">Reference proteome</keyword>
<dbReference type="GO" id="GO:0022857">
    <property type="term" value="F:transmembrane transporter activity"/>
    <property type="evidence" value="ECO:0007669"/>
    <property type="project" value="InterPro"/>
</dbReference>
<feature type="transmembrane region" description="Helical" evidence="6">
    <location>
        <begin position="214"/>
        <end position="237"/>
    </location>
</feature>
<feature type="transmembrane region" description="Helical" evidence="6">
    <location>
        <begin position="343"/>
        <end position="365"/>
    </location>
</feature>
<dbReference type="InterPro" id="IPR052952">
    <property type="entry name" value="MFS-Transporter"/>
</dbReference>
<keyword evidence="3 6" id="KW-0812">Transmembrane</keyword>
<feature type="transmembrane region" description="Helical" evidence="6">
    <location>
        <begin position="12"/>
        <end position="37"/>
    </location>
</feature>
<evidence type="ECO:0000256" key="6">
    <source>
        <dbReference type="SAM" id="Phobius"/>
    </source>
</evidence>
<name>A0A931APB7_9FIRM</name>
<proteinExistence type="predicted"/>
<feature type="transmembrane region" description="Helical" evidence="6">
    <location>
        <begin position="102"/>
        <end position="122"/>
    </location>
</feature>
<reference evidence="8" key="1">
    <citation type="submission" date="2020-11" db="EMBL/GenBank/DDBJ databases">
        <title>Halonatronomonas betainensis gen. nov., sp. nov. a novel haloalkaliphilic representative of the family Halanaerobiacae capable of betaine degradation.</title>
        <authorList>
            <person name="Boltyanskaya Y."/>
            <person name="Kevbrin V."/>
            <person name="Detkova E."/>
            <person name="Grouzdev D.S."/>
            <person name="Koziaeva V."/>
            <person name="Zhilina T."/>
        </authorList>
    </citation>
    <scope>NUCLEOTIDE SEQUENCE</scope>
    <source>
        <strain evidence="8">Z-7014</strain>
    </source>
</reference>
<protein>
    <submittedName>
        <fullName evidence="8">MFS transporter</fullName>
    </submittedName>
</protein>
<feature type="transmembrane region" description="Helical" evidence="6">
    <location>
        <begin position="311"/>
        <end position="331"/>
    </location>
</feature>
<keyword evidence="5 6" id="KW-0472">Membrane</keyword>
<comment type="subcellular location">
    <subcellularLocation>
        <location evidence="1">Cell membrane</location>
        <topology evidence="1">Multi-pass membrane protein</topology>
    </subcellularLocation>
</comment>
<keyword evidence="2" id="KW-0813">Transport</keyword>
<gene>
    <name evidence="8" type="ORF">I0Q91_05325</name>
</gene>
<evidence type="ECO:0000256" key="5">
    <source>
        <dbReference type="ARBA" id="ARBA00023136"/>
    </source>
</evidence>
<evidence type="ECO:0000313" key="8">
    <source>
        <dbReference type="EMBL" id="MBF8436488.1"/>
    </source>
</evidence>
<feature type="transmembrane region" description="Helical" evidence="6">
    <location>
        <begin position="168"/>
        <end position="187"/>
    </location>
</feature>
<feature type="transmembrane region" description="Helical" evidence="6">
    <location>
        <begin position="134"/>
        <end position="156"/>
    </location>
</feature>
<comment type="caution">
    <text evidence="8">The sequence shown here is derived from an EMBL/GenBank/DDBJ whole genome shotgun (WGS) entry which is preliminary data.</text>
</comment>
<evidence type="ECO:0000313" key="9">
    <source>
        <dbReference type="Proteomes" id="UP000621436"/>
    </source>
</evidence>
<keyword evidence="4 6" id="KW-1133">Transmembrane helix</keyword>
<dbReference type="Gene3D" id="1.20.1250.20">
    <property type="entry name" value="MFS general substrate transporter like domains"/>
    <property type="match status" value="2"/>
</dbReference>
<dbReference type="InterPro" id="IPR036259">
    <property type="entry name" value="MFS_trans_sf"/>
</dbReference>
<dbReference type="InterPro" id="IPR011701">
    <property type="entry name" value="MFS"/>
</dbReference>
<dbReference type="InterPro" id="IPR020846">
    <property type="entry name" value="MFS_dom"/>
</dbReference>
<evidence type="ECO:0000256" key="4">
    <source>
        <dbReference type="ARBA" id="ARBA00022989"/>
    </source>
</evidence>
<dbReference type="PROSITE" id="PS50850">
    <property type="entry name" value="MFS"/>
    <property type="match status" value="1"/>
</dbReference>
<feature type="domain" description="Major facilitator superfamily (MFS) profile" evidence="7">
    <location>
        <begin position="13"/>
        <end position="401"/>
    </location>
</feature>
<organism evidence="8 9">
    <name type="scientific">Halonatronomonas betaini</name>
    <dbReference type="NCBI Taxonomy" id="2778430"/>
    <lineage>
        <taxon>Bacteria</taxon>
        <taxon>Bacillati</taxon>
        <taxon>Bacillota</taxon>
        <taxon>Clostridia</taxon>
        <taxon>Halanaerobiales</taxon>
        <taxon>Halarsenatibacteraceae</taxon>
        <taxon>Halonatronomonas</taxon>
    </lineage>
</organism>
<feature type="transmembrane region" description="Helical" evidence="6">
    <location>
        <begin position="284"/>
        <end position="305"/>
    </location>
</feature>
<evidence type="ECO:0000256" key="2">
    <source>
        <dbReference type="ARBA" id="ARBA00022448"/>
    </source>
</evidence>
<evidence type="ECO:0000259" key="7">
    <source>
        <dbReference type="PROSITE" id="PS50850"/>
    </source>
</evidence>
<dbReference type="GO" id="GO:0005886">
    <property type="term" value="C:plasma membrane"/>
    <property type="evidence" value="ECO:0007669"/>
    <property type="project" value="UniProtKB-SubCell"/>
</dbReference>
<feature type="transmembrane region" description="Helical" evidence="6">
    <location>
        <begin position="377"/>
        <end position="395"/>
    </location>
</feature>
<accession>A0A931APB7</accession>
<evidence type="ECO:0000256" key="1">
    <source>
        <dbReference type="ARBA" id="ARBA00004651"/>
    </source>
</evidence>
<dbReference type="PANTHER" id="PTHR23527:SF1">
    <property type="entry name" value="BLL3282 PROTEIN"/>
    <property type="match status" value="1"/>
</dbReference>
<dbReference type="SUPFAM" id="SSF103473">
    <property type="entry name" value="MFS general substrate transporter"/>
    <property type="match status" value="1"/>
</dbReference>
<evidence type="ECO:0000256" key="3">
    <source>
        <dbReference type="ARBA" id="ARBA00022692"/>
    </source>
</evidence>
<dbReference type="EMBL" id="JADPIE010000002">
    <property type="protein sequence ID" value="MBF8436488.1"/>
    <property type="molecule type" value="Genomic_DNA"/>
</dbReference>
<dbReference type="RefSeq" id="WP_270453381.1">
    <property type="nucleotide sequence ID" value="NZ_JADPIE010000002.1"/>
</dbReference>
<feature type="transmembrane region" description="Helical" evidence="6">
    <location>
        <begin position="243"/>
        <end position="263"/>
    </location>
</feature>
<sequence>MENNQESKIDWNYLLLLSSAYFATSINMQGIQALMPFIQSDFELSRTQAGLYSTFFFISATIAAVFSGKIVDTYGARRGMLIGVFSVGGMMFLHSFAPVYSILLILGLICGFGFSIVTPSVNKAIIEGVHYSKRAISMGIMQSGGGIGGFAGASLLPVFAESFGWRRAIGFSGITAVLVGFIIVILLSDRGGNSEAKDISFFKKIKELLADRHLFLLCLLGFGFGTAIGAIPAHFALYLTLDLGFSATLAGLSLGVLQIGGIFGRPFWGIISDKFFKGERDPALKLLVIMISLMLFFFGLFVWRFSGSRLLIILFSFLLGMSGMGWMGLYFTYIGETSGSDDAGVATGLALIFLRTGVIFSPPIFGFLADITDNYNISWLALGIIIVFISSIYFYQVNKLEIAK</sequence>